<feature type="domain" description="TonB-dependent receptor plug" evidence="15">
    <location>
        <begin position="43"/>
        <end position="150"/>
    </location>
</feature>
<dbReference type="Proteomes" id="UP000190367">
    <property type="component" value="Unassembled WGS sequence"/>
</dbReference>
<dbReference type="PANTHER" id="PTHR32552">
    <property type="entry name" value="FERRICHROME IRON RECEPTOR-RELATED"/>
    <property type="match status" value="1"/>
</dbReference>
<feature type="chain" id="PRO_5012278577" evidence="13">
    <location>
        <begin position="20"/>
        <end position="681"/>
    </location>
</feature>
<feature type="domain" description="TonB-dependent receptor-like beta-barrel" evidence="14">
    <location>
        <begin position="235"/>
        <end position="646"/>
    </location>
</feature>
<evidence type="ECO:0000256" key="12">
    <source>
        <dbReference type="RuleBase" id="RU003357"/>
    </source>
</evidence>
<protein>
    <submittedName>
        <fullName evidence="16">Iron complex outermembrane recepter protein</fullName>
    </submittedName>
</protein>
<evidence type="ECO:0000256" key="2">
    <source>
        <dbReference type="ARBA" id="ARBA00022448"/>
    </source>
</evidence>
<dbReference type="STRING" id="634771.SAMN04488128_104176"/>
<evidence type="ECO:0000313" key="17">
    <source>
        <dbReference type="Proteomes" id="UP000190367"/>
    </source>
</evidence>
<evidence type="ECO:0000256" key="7">
    <source>
        <dbReference type="ARBA" id="ARBA00023065"/>
    </source>
</evidence>
<comment type="subcellular location">
    <subcellularLocation>
        <location evidence="1 11">Cell outer membrane</location>
        <topology evidence="1 11">Multi-pass membrane protein</topology>
    </subcellularLocation>
</comment>
<proteinExistence type="inferred from homology"/>
<evidence type="ECO:0000256" key="6">
    <source>
        <dbReference type="ARBA" id="ARBA00023004"/>
    </source>
</evidence>
<dbReference type="GO" id="GO:0009279">
    <property type="term" value="C:cell outer membrane"/>
    <property type="evidence" value="ECO:0007669"/>
    <property type="project" value="UniProtKB-SubCell"/>
</dbReference>
<dbReference type="PROSITE" id="PS52016">
    <property type="entry name" value="TONB_DEPENDENT_REC_3"/>
    <property type="match status" value="1"/>
</dbReference>
<evidence type="ECO:0000313" key="16">
    <source>
        <dbReference type="EMBL" id="SKA36839.1"/>
    </source>
</evidence>
<dbReference type="SUPFAM" id="SSF56935">
    <property type="entry name" value="Porins"/>
    <property type="match status" value="1"/>
</dbReference>
<dbReference type="OrthoDB" id="9782587at2"/>
<dbReference type="GO" id="GO:0006826">
    <property type="term" value="P:iron ion transport"/>
    <property type="evidence" value="ECO:0007669"/>
    <property type="project" value="UniProtKB-KW"/>
</dbReference>
<keyword evidence="3 11" id="KW-1134">Transmembrane beta strand</keyword>
<dbReference type="Pfam" id="PF00593">
    <property type="entry name" value="TonB_dep_Rec_b-barrel"/>
    <property type="match status" value="1"/>
</dbReference>
<dbReference type="PANTHER" id="PTHR32552:SF81">
    <property type="entry name" value="TONB-DEPENDENT OUTER MEMBRANE RECEPTOR"/>
    <property type="match status" value="1"/>
</dbReference>
<keyword evidence="7" id="KW-0406">Ion transport</keyword>
<gene>
    <name evidence="16" type="ORF">SAMN04488128_104176</name>
</gene>
<feature type="signal peptide" evidence="13">
    <location>
        <begin position="1"/>
        <end position="19"/>
    </location>
</feature>
<keyword evidence="8 12" id="KW-0798">TonB box</keyword>
<keyword evidence="10 11" id="KW-0998">Cell outer membrane</keyword>
<evidence type="ECO:0000256" key="1">
    <source>
        <dbReference type="ARBA" id="ARBA00004571"/>
    </source>
</evidence>
<evidence type="ECO:0000256" key="8">
    <source>
        <dbReference type="ARBA" id="ARBA00023077"/>
    </source>
</evidence>
<evidence type="ECO:0000256" key="9">
    <source>
        <dbReference type="ARBA" id="ARBA00023136"/>
    </source>
</evidence>
<dbReference type="RefSeq" id="WP_078671542.1">
    <property type="nucleotide sequence ID" value="NZ_FUWZ01000004.1"/>
</dbReference>
<dbReference type="InterPro" id="IPR037066">
    <property type="entry name" value="Plug_dom_sf"/>
</dbReference>
<dbReference type="EMBL" id="FUWZ01000004">
    <property type="protein sequence ID" value="SKA36839.1"/>
    <property type="molecule type" value="Genomic_DNA"/>
</dbReference>
<evidence type="ECO:0000259" key="14">
    <source>
        <dbReference type="Pfam" id="PF00593"/>
    </source>
</evidence>
<keyword evidence="5 11" id="KW-0812">Transmembrane</keyword>
<dbReference type="AlphaFoldDB" id="A0A1T4T9A4"/>
<dbReference type="InterPro" id="IPR039426">
    <property type="entry name" value="TonB-dep_rcpt-like"/>
</dbReference>
<keyword evidence="17" id="KW-1185">Reference proteome</keyword>
<dbReference type="InterPro" id="IPR036942">
    <property type="entry name" value="Beta-barrel_TonB_sf"/>
</dbReference>
<keyword evidence="4" id="KW-0410">Iron transport</keyword>
<reference evidence="17" key="1">
    <citation type="submission" date="2017-02" db="EMBL/GenBank/DDBJ databases">
        <authorList>
            <person name="Varghese N."/>
            <person name="Submissions S."/>
        </authorList>
    </citation>
    <scope>NUCLEOTIDE SEQUENCE [LARGE SCALE GENOMIC DNA]</scope>
    <source>
        <strain evidence="17">DSM 22224</strain>
    </source>
</reference>
<dbReference type="InterPro" id="IPR000531">
    <property type="entry name" value="Beta-barrel_TonB"/>
</dbReference>
<evidence type="ECO:0000259" key="15">
    <source>
        <dbReference type="Pfam" id="PF07715"/>
    </source>
</evidence>
<evidence type="ECO:0000256" key="4">
    <source>
        <dbReference type="ARBA" id="ARBA00022496"/>
    </source>
</evidence>
<dbReference type="Pfam" id="PF07715">
    <property type="entry name" value="Plug"/>
    <property type="match status" value="1"/>
</dbReference>
<evidence type="ECO:0000256" key="10">
    <source>
        <dbReference type="ARBA" id="ARBA00023237"/>
    </source>
</evidence>
<evidence type="ECO:0000256" key="3">
    <source>
        <dbReference type="ARBA" id="ARBA00022452"/>
    </source>
</evidence>
<evidence type="ECO:0000256" key="5">
    <source>
        <dbReference type="ARBA" id="ARBA00022692"/>
    </source>
</evidence>
<evidence type="ECO:0000256" key="11">
    <source>
        <dbReference type="PROSITE-ProRule" id="PRU01360"/>
    </source>
</evidence>
<dbReference type="Gene3D" id="2.170.130.10">
    <property type="entry name" value="TonB-dependent receptor, plug domain"/>
    <property type="match status" value="1"/>
</dbReference>
<organism evidence="16 17">
    <name type="scientific">Chitinophaga eiseniae</name>
    <dbReference type="NCBI Taxonomy" id="634771"/>
    <lineage>
        <taxon>Bacteria</taxon>
        <taxon>Pseudomonadati</taxon>
        <taxon>Bacteroidota</taxon>
        <taxon>Chitinophagia</taxon>
        <taxon>Chitinophagales</taxon>
        <taxon>Chitinophagaceae</taxon>
        <taxon>Chitinophaga</taxon>
    </lineage>
</organism>
<name>A0A1T4T9A4_9BACT</name>
<evidence type="ECO:0000256" key="13">
    <source>
        <dbReference type="SAM" id="SignalP"/>
    </source>
</evidence>
<comment type="similarity">
    <text evidence="11 12">Belongs to the TonB-dependent receptor family.</text>
</comment>
<keyword evidence="13" id="KW-0732">Signal</keyword>
<keyword evidence="2 11" id="KW-0813">Transport</keyword>
<keyword evidence="9 11" id="KW-0472">Membrane</keyword>
<keyword evidence="6" id="KW-0408">Iron</keyword>
<dbReference type="Gene3D" id="2.40.170.20">
    <property type="entry name" value="TonB-dependent receptor, beta-barrel domain"/>
    <property type="match status" value="1"/>
</dbReference>
<dbReference type="InterPro" id="IPR012910">
    <property type="entry name" value="Plug_dom"/>
</dbReference>
<accession>A0A1T4T9A4</accession>
<sequence length="681" mass="75342">MKFPLLTTLSLLSALPLAAQQQDTLHRLPEVVVKSYLSKESLLRIPTAVSVLSPQQLALQQGASMVPAFNSIAGVRMEERSPGSYRLSIRGSLLRSPFGIRNVKIYMDEIPLTDAGGNTYLNLLDPVVLSGAEVLKGPDGSLFGANSGGVVRLDVLPPAGDSSRLEASVQGGSYGLFHAAAGYRQQLGNYGFQLFQGYQQADGYRRNTTMKRSYTQLGQRWEYKPGYVLKMLGFYSDLGYRTPGGLTLAQLDKDPRAARPGSMALPGAVAQKAGIYNRTVQGGLVHEAQFSPRWQHVVAVFGANTHFENPFITNYEARDENTAGFRTYLSWINKPSASPLQWRWQAGMEWQRTVSDIINYDNDNGVRGAERAADKLTAGQRFYFSRFHAQLQRWTLEAAASMNYYHYTYNRDGNTKVAFTPQLMPRLSLSYLINEQLTGRVTVSRGYSPPATAEVRASDNVINTALRPETGWNYEAGVRLLPLSRRYSLDLTGFHYCMQDAIVRKLRDNGAEFFVNAGGVNQTGIEAEGTLQLLTPRSRGLVRGLELRGSYTWSDFYFREYVSSGKNFSGNRVTGVPRTVVVSGLTMYLPKAVYVYVAHNYTSSIPLNDANSAYARGYHLMQCKAAWQLPISGKCKVSVQAGADNLLNQSYSLGNDLNAVGERYYNPAPGRTYFGGINVAL</sequence>